<evidence type="ECO:0000313" key="2">
    <source>
        <dbReference type="Proteomes" id="UP001172680"/>
    </source>
</evidence>
<name>A0ACC2YF29_9PEZI</name>
<accession>A0ACC2YF29</accession>
<gene>
    <name evidence="1" type="ORF">H2199_009152</name>
</gene>
<reference evidence="1" key="1">
    <citation type="submission" date="2022-10" db="EMBL/GenBank/DDBJ databases">
        <title>Culturing micro-colonial fungi from biological soil crusts in the Mojave desert and describing Neophaeococcomyces mojavensis, and introducing the new genera and species Taxawa tesnikishii.</title>
        <authorList>
            <person name="Kurbessoian T."/>
            <person name="Stajich J.E."/>
        </authorList>
    </citation>
    <scope>NUCLEOTIDE SEQUENCE</scope>
    <source>
        <strain evidence="1">JES_115</strain>
    </source>
</reference>
<keyword evidence="2" id="KW-1185">Reference proteome</keyword>
<proteinExistence type="predicted"/>
<dbReference type="Proteomes" id="UP001172680">
    <property type="component" value="Unassembled WGS sequence"/>
</dbReference>
<protein>
    <submittedName>
        <fullName evidence="1">Uncharacterized protein</fullName>
    </submittedName>
</protein>
<dbReference type="EMBL" id="JAPDRP010000038">
    <property type="protein sequence ID" value="KAJ9633953.1"/>
    <property type="molecule type" value="Genomic_DNA"/>
</dbReference>
<comment type="caution">
    <text evidence="1">The sequence shown here is derived from an EMBL/GenBank/DDBJ whole genome shotgun (WGS) entry which is preliminary data.</text>
</comment>
<evidence type="ECO:0000313" key="1">
    <source>
        <dbReference type="EMBL" id="KAJ9633953.1"/>
    </source>
</evidence>
<sequence>MPPTRNFAAWLPGVHRELEFGPADTPEPGEGELLIEIGDVPFETAAGISNFYGAVSALILHLHLDPPSKNPNSLNRTKKVLIWGASSSFGAYAIQIAVHAGYTVVGVASAHNAQLVKSLGAAQFVDRKSTSVAEELASLGPFEAVLAAADSAEDQTIIGEILASQGGGTFLSTMGVREGVKLPDGVTGFFAQFLDDYLDPKNKEFTQWVWWDYMEDALATGSIKLLPVVVLGGLSKAQDAWNLLKEGKVSGRKLVIRPDMD</sequence>
<organism evidence="1 2">
    <name type="scientific">Coniosporium tulheliwenetii</name>
    <dbReference type="NCBI Taxonomy" id="3383036"/>
    <lineage>
        <taxon>Eukaryota</taxon>
        <taxon>Fungi</taxon>
        <taxon>Dikarya</taxon>
        <taxon>Ascomycota</taxon>
        <taxon>Pezizomycotina</taxon>
        <taxon>Dothideomycetes</taxon>
        <taxon>Dothideomycetes incertae sedis</taxon>
        <taxon>Coniosporium</taxon>
    </lineage>
</organism>